<dbReference type="Proteomes" id="UP000799436">
    <property type="component" value="Unassembled WGS sequence"/>
</dbReference>
<sequence>MPFGWRWHKLFPPRRLGRHTSISGPNTGGSGLRQSPKLPPLRPRTPPQRPRKARWPVRLYRVHKGKPDRCNFIQAIRYALEVHNRYRLRQRQLEDGAADLESIERVISSLRAHRRSSEANPSPSNSEEAQNPSKQITTLERLHKKRAYEFEISAITARRTEASKAACEEDLLDAIKELLETRPSHIDGVRFSEELGRSLWQVVAPREYFEELQRLRPVVQYLRTVQEPYHDPSMVELALIVARVDELESMRPAIQDRARNRARMDPDATNSDDEPHASVVDDPFEDYKMGRQVIAWSRTRHDDREHDVDEVYNAFRAEHSDAPIEQWTQHWLQHRREEACQDLAGLQDAFCKDRNRALRLGAQPLEVENDGDWDIPGFGGVHPEDGKTESEAPDVPQARRDRGVQLGPSIDGWMCYGVDDLDARLESISPEMDLSGIAAGEIEPWESFSSCQPRTGMARRMRRRREEMENRAVQDVLSLMTGELLS</sequence>
<feature type="compositionally biased region" description="Pro residues" evidence="1">
    <location>
        <begin position="37"/>
        <end position="48"/>
    </location>
</feature>
<protein>
    <submittedName>
        <fullName evidence="2">Uncharacterized protein</fullName>
    </submittedName>
</protein>
<accession>A0A6G1LD85</accession>
<feature type="region of interest" description="Disordered" evidence="1">
    <location>
        <begin position="380"/>
        <end position="401"/>
    </location>
</feature>
<evidence type="ECO:0000313" key="2">
    <source>
        <dbReference type="EMBL" id="KAF2770539.1"/>
    </source>
</evidence>
<proteinExistence type="predicted"/>
<evidence type="ECO:0000313" key="3">
    <source>
        <dbReference type="Proteomes" id="UP000799436"/>
    </source>
</evidence>
<feature type="region of interest" description="Disordered" evidence="1">
    <location>
        <begin position="112"/>
        <end position="135"/>
    </location>
</feature>
<name>A0A6G1LD85_9PEZI</name>
<dbReference type="EMBL" id="ML995825">
    <property type="protein sequence ID" value="KAF2770539.1"/>
    <property type="molecule type" value="Genomic_DNA"/>
</dbReference>
<gene>
    <name evidence="2" type="ORF">EJ03DRAFT_350375</name>
</gene>
<reference evidence="2" key="1">
    <citation type="journal article" date="2020" name="Stud. Mycol.">
        <title>101 Dothideomycetes genomes: a test case for predicting lifestyles and emergence of pathogens.</title>
        <authorList>
            <person name="Haridas S."/>
            <person name="Albert R."/>
            <person name="Binder M."/>
            <person name="Bloem J."/>
            <person name="Labutti K."/>
            <person name="Salamov A."/>
            <person name="Andreopoulos B."/>
            <person name="Baker S."/>
            <person name="Barry K."/>
            <person name="Bills G."/>
            <person name="Bluhm B."/>
            <person name="Cannon C."/>
            <person name="Castanera R."/>
            <person name="Culley D."/>
            <person name="Daum C."/>
            <person name="Ezra D."/>
            <person name="Gonzalez J."/>
            <person name="Henrissat B."/>
            <person name="Kuo A."/>
            <person name="Liang C."/>
            <person name="Lipzen A."/>
            <person name="Lutzoni F."/>
            <person name="Magnuson J."/>
            <person name="Mondo S."/>
            <person name="Nolan M."/>
            <person name="Ohm R."/>
            <person name="Pangilinan J."/>
            <person name="Park H.-J."/>
            <person name="Ramirez L."/>
            <person name="Alfaro M."/>
            <person name="Sun H."/>
            <person name="Tritt A."/>
            <person name="Yoshinaga Y."/>
            <person name="Zwiers L.-H."/>
            <person name="Turgeon B."/>
            <person name="Goodwin S."/>
            <person name="Spatafora J."/>
            <person name="Crous P."/>
            <person name="Grigoriev I."/>
        </authorList>
    </citation>
    <scope>NUCLEOTIDE SEQUENCE</scope>
    <source>
        <strain evidence="2">CBS 116005</strain>
    </source>
</reference>
<evidence type="ECO:0000256" key="1">
    <source>
        <dbReference type="SAM" id="MobiDB-lite"/>
    </source>
</evidence>
<dbReference type="AlphaFoldDB" id="A0A6G1LD85"/>
<feature type="region of interest" description="Disordered" evidence="1">
    <location>
        <begin position="16"/>
        <end position="53"/>
    </location>
</feature>
<organism evidence="2 3">
    <name type="scientific">Teratosphaeria nubilosa</name>
    <dbReference type="NCBI Taxonomy" id="161662"/>
    <lineage>
        <taxon>Eukaryota</taxon>
        <taxon>Fungi</taxon>
        <taxon>Dikarya</taxon>
        <taxon>Ascomycota</taxon>
        <taxon>Pezizomycotina</taxon>
        <taxon>Dothideomycetes</taxon>
        <taxon>Dothideomycetidae</taxon>
        <taxon>Mycosphaerellales</taxon>
        <taxon>Teratosphaeriaceae</taxon>
        <taxon>Teratosphaeria</taxon>
    </lineage>
</organism>
<feature type="region of interest" description="Disordered" evidence="1">
    <location>
        <begin position="258"/>
        <end position="281"/>
    </location>
</feature>
<feature type="compositionally biased region" description="Low complexity" evidence="1">
    <location>
        <begin position="118"/>
        <end position="129"/>
    </location>
</feature>
<keyword evidence="3" id="KW-1185">Reference proteome</keyword>